<evidence type="ECO:0000313" key="4">
    <source>
        <dbReference type="Proteomes" id="UP000193380"/>
    </source>
</evidence>
<dbReference type="EMBL" id="FR913747">
    <property type="protein sequence ID" value="CDQ92733.1"/>
    <property type="molecule type" value="Genomic_DNA"/>
</dbReference>
<gene>
    <name evidence="3" type="ORF">GSONMT00050519001</name>
</gene>
<feature type="region of interest" description="Disordered" evidence="1">
    <location>
        <begin position="87"/>
        <end position="111"/>
    </location>
</feature>
<dbReference type="STRING" id="8022.A0A060YLN2"/>
<name>A0A060YLN2_ONCMY</name>
<sequence>MTGLGIWSTFGRFARLPFLAPCTVLLCFLIPESLSHPQPCQILKRIGHTVRVGALHLQPRLFSHDPTFRGKKEPLLEKITKSVNDHGLRSLRTKGTGNNQQRDRGSKSKNMYKQVESGSRVFMPRDSIILAMETLNRMVGLLPYNLSLELVMAVEAGLGELPAFSFSSSPTPVCEDPMSFLQSVCHTVIVQGVSAMMAFPQTRDELVKLEFIASALQIPVISVVQNEFKRQSKVRRLSLYKHNTPVHKHECQCCLTYCWGMNGTERLETRC</sequence>
<evidence type="ECO:0008006" key="5">
    <source>
        <dbReference type="Google" id="ProtNLM"/>
    </source>
</evidence>
<reference evidence="3" key="1">
    <citation type="journal article" date="2014" name="Nat. Commun.">
        <title>The rainbow trout genome provides novel insights into evolution after whole-genome duplication in vertebrates.</title>
        <authorList>
            <person name="Berthelot C."/>
            <person name="Brunet F."/>
            <person name="Chalopin D."/>
            <person name="Juanchich A."/>
            <person name="Bernard M."/>
            <person name="Noel B."/>
            <person name="Bento P."/>
            <person name="Da Silva C."/>
            <person name="Labadie K."/>
            <person name="Alberti A."/>
            <person name="Aury J.M."/>
            <person name="Louis A."/>
            <person name="Dehais P."/>
            <person name="Bardou P."/>
            <person name="Montfort J."/>
            <person name="Klopp C."/>
            <person name="Cabau C."/>
            <person name="Gaspin C."/>
            <person name="Thorgaard G.H."/>
            <person name="Boussaha M."/>
            <person name="Quillet E."/>
            <person name="Guyomard R."/>
            <person name="Galiana D."/>
            <person name="Bobe J."/>
            <person name="Volff J.N."/>
            <person name="Genet C."/>
            <person name="Wincker P."/>
            <person name="Jaillon O."/>
            <person name="Roest Crollius H."/>
            <person name="Guiguen Y."/>
        </authorList>
    </citation>
    <scope>NUCLEOTIDE SEQUENCE [LARGE SCALE GENOMIC DNA]</scope>
</reference>
<protein>
    <recommendedName>
        <fullName evidence="5">Receptor ligand binding region domain-containing protein</fullName>
    </recommendedName>
</protein>
<evidence type="ECO:0000256" key="1">
    <source>
        <dbReference type="SAM" id="MobiDB-lite"/>
    </source>
</evidence>
<dbReference type="AlphaFoldDB" id="A0A060YLN2"/>
<feature type="signal peptide" evidence="2">
    <location>
        <begin position="1"/>
        <end position="35"/>
    </location>
</feature>
<evidence type="ECO:0000313" key="3">
    <source>
        <dbReference type="EMBL" id="CDQ92733.1"/>
    </source>
</evidence>
<feature type="chain" id="PRO_5001596339" description="Receptor ligand binding region domain-containing protein" evidence="2">
    <location>
        <begin position="36"/>
        <end position="271"/>
    </location>
</feature>
<keyword evidence="2" id="KW-0732">Signal</keyword>
<accession>A0A060YLN2</accession>
<reference evidence="3" key="2">
    <citation type="submission" date="2014-03" db="EMBL/GenBank/DDBJ databases">
        <authorList>
            <person name="Genoscope - CEA"/>
        </authorList>
    </citation>
    <scope>NUCLEOTIDE SEQUENCE</scope>
</reference>
<dbReference type="Proteomes" id="UP000193380">
    <property type="component" value="Unassembled WGS sequence"/>
</dbReference>
<organism evidence="3 4">
    <name type="scientific">Oncorhynchus mykiss</name>
    <name type="common">Rainbow trout</name>
    <name type="synonym">Salmo gairdneri</name>
    <dbReference type="NCBI Taxonomy" id="8022"/>
    <lineage>
        <taxon>Eukaryota</taxon>
        <taxon>Metazoa</taxon>
        <taxon>Chordata</taxon>
        <taxon>Craniata</taxon>
        <taxon>Vertebrata</taxon>
        <taxon>Euteleostomi</taxon>
        <taxon>Actinopterygii</taxon>
        <taxon>Neopterygii</taxon>
        <taxon>Teleostei</taxon>
        <taxon>Protacanthopterygii</taxon>
        <taxon>Salmoniformes</taxon>
        <taxon>Salmonidae</taxon>
        <taxon>Salmoninae</taxon>
        <taxon>Oncorhynchus</taxon>
    </lineage>
</organism>
<evidence type="ECO:0000256" key="2">
    <source>
        <dbReference type="SAM" id="SignalP"/>
    </source>
</evidence>
<dbReference type="PaxDb" id="8022-A0A060YLN2"/>
<proteinExistence type="predicted"/>